<comment type="caution">
    <text evidence="2">The sequence shown here is derived from an EMBL/GenBank/DDBJ whole genome shotgun (WGS) entry which is preliminary data.</text>
</comment>
<feature type="compositionally biased region" description="Basic and acidic residues" evidence="1">
    <location>
        <begin position="1163"/>
        <end position="1174"/>
    </location>
</feature>
<feature type="compositionally biased region" description="Basic and acidic residues" evidence="1">
    <location>
        <begin position="1107"/>
        <end position="1116"/>
    </location>
</feature>
<accession>A0ABD3BK90</accession>
<dbReference type="PANTHER" id="PTHR31267:SF2">
    <property type="entry name" value="EXPRESSED PROTEIN"/>
    <property type="match status" value="1"/>
</dbReference>
<evidence type="ECO:0000313" key="3">
    <source>
        <dbReference type="Proteomes" id="UP001632038"/>
    </source>
</evidence>
<feature type="region of interest" description="Disordered" evidence="1">
    <location>
        <begin position="695"/>
        <end position="798"/>
    </location>
</feature>
<protein>
    <submittedName>
        <fullName evidence="2">Uncharacterized protein</fullName>
    </submittedName>
</protein>
<proteinExistence type="predicted"/>
<evidence type="ECO:0000313" key="2">
    <source>
        <dbReference type="EMBL" id="KAL3617856.1"/>
    </source>
</evidence>
<feature type="compositionally biased region" description="Polar residues" evidence="1">
    <location>
        <begin position="406"/>
        <end position="419"/>
    </location>
</feature>
<feature type="compositionally biased region" description="Polar residues" evidence="1">
    <location>
        <begin position="228"/>
        <end position="246"/>
    </location>
</feature>
<sequence length="1658" mass="181986">MPGNELGDRVHNFFAQDNSLQGHDQSNVQEGNWPVLNNNFWVRNQRQIDLLNSSSKSYPSQNSDRGQASYPVHESHGLHFSHSKLRPDISKGQFINEQQYSSGVVNGNQLYQNRQNEANFLAVDTDSSQRHPLSSRGLYIQDAQQRMGHELQEKGSDRPDISIAPVSFDLFGGQSQMNHQQASKLHALQRQQSGLNDMQQLPQQIMIGKMHEFQMQQQLKQLDLRPQNPVSQGSSFNRQTSGSQSSNLVNHITNSDALQYPWTAEPCTSWLSHGSTAMQGSPSGHVFPPNLAHTQHLMDLAPQQADQSLYGVPVSSSRGLAVNQYSQIVTDRYSMPQMDTFSNSLHDSQHTILPDHIGRQEGASISGSKFYNENHGLASSQSLNIGRTDRGGLQPVNLMQRNAPQQHFSGRQELATQSDASHEKSTRQVLSSPNEVALDPAEEKILFGSDDNLWSDFGKIPNLSGEATNLFDNGGLSDGFPSIQSGRWSALMQSAVTETSSSDIGQREEWSGYKLERNDWNALGAVPPDGDQVLSNHEAELSHKSQNNRLMVMQGGVHRNSLWKSDSVTSSATEVGPVKVGNHLADKCRLSLNDASAPVANSCNTGVGNETNSYFQNNNLLDQWPSAHPSDKYQGIEGWRGMQDQVIEPNQGLDLLNRGGKDEVRRHDTESCAIKENSNDSHRSNLSQHASGGFREVGLSSASDSRSLPPRKQKLTNQLASKVSVPRKFQHHPLGNLDEEPNFGMEQPTQVLPSSLQNTHFGQSSQVSQYSAVTDKGELPKENKGTNEEPSHGSFPGCSPRMYFPFNQPLDPYAPNKASSPSQNMLELLNKVDQSRNDGVVTHLSSEGNVSSQPPEAEKSDGSAGHIQHGKSFGSKGFGLQLGPPSQRLHITDLSLPSQNVRDAANSMHTIHAGSEMGEKTLQTSSVQSFPFPNAGSLLENDRSAAPGHLRDEKSLYKVPGNYHLAHSSNTQYSQIAKGSGKMAIDEQIDSSFSCNVSHSTQRGYAETVLPDASRNIRKDNLASCGDSAGTSDTQEKGPAATQSTRDQICTSQNFGVPIISQGASRQVLQSMWNNIPSSQHPLAAQYPKSPSNLSSQPLPNIIESSPHGDLHDNREGNLSSELSAVHANSRGVVDEDEHRLKDSCSQITSFVNIDSTSNAEESLGKESSIKDNLEDSPANSASTQKDIEAFRQSLQPNAFSNKNYALLNEMRALKDEPPDPSIRVSKSIKGSDNIFDVRHVHVKAGQKNEDNVGDMMASSSGVRSEETRMFSFSSSSGTMQRSTYLHGNIASQGIVLAGLDASQINPSSDCTTFVRVENHQVIPQMAPSWFNQYGPLKNGQMPIYNAHKVTSLRSDEPPSTLGRSSSILDVLSLEKNINADPIGACQVDGTLKSAPTLVSHENFSSAQSLQLDVIAQQQVILRPKKRKIATSELDPWHREISDGSQNILVLSAAEGDWNKASNRLNEKVQDDTELIEDGSTRLISKRRLTLTTQLMQQLFRPPPATILSADASSMYESVTYAVSRVALGDTCCIVNRSSDLVPRDCLDLHSMEGKLNDDPRFAKIVEELLGKSRKLEDDLLRLDKSASILELRLEFQDLERFSVINRFAKFHGRGQTDNVEVSSTDATGTTQKPRLQRYATAVPMPKNLPDRVQCLSL</sequence>
<feature type="region of interest" description="Disordered" evidence="1">
    <location>
        <begin position="1020"/>
        <end position="1047"/>
    </location>
</feature>
<feature type="compositionally biased region" description="Low complexity" evidence="1">
    <location>
        <begin position="1088"/>
        <end position="1101"/>
    </location>
</feature>
<dbReference type="EMBL" id="JAVIJP010000081">
    <property type="protein sequence ID" value="KAL3617856.1"/>
    <property type="molecule type" value="Genomic_DNA"/>
</dbReference>
<feature type="region of interest" description="Disordered" evidence="1">
    <location>
        <begin position="842"/>
        <end position="868"/>
    </location>
</feature>
<name>A0ABD3BK90_9LAMI</name>
<feature type="region of interest" description="Disordered" evidence="1">
    <location>
        <begin position="1158"/>
        <end position="1183"/>
    </location>
</feature>
<keyword evidence="3" id="KW-1185">Reference proteome</keyword>
<feature type="region of interest" description="Disordered" evidence="1">
    <location>
        <begin position="226"/>
        <end position="246"/>
    </location>
</feature>
<feature type="compositionally biased region" description="Polar residues" evidence="1">
    <location>
        <begin position="843"/>
        <end position="854"/>
    </location>
</feature>
<gene>
    <name evidence="2" type="ORF">CASFOL_038177</name>
</gene>
<feature type="compositionally biased region" description="Polar residues" evidence="1">
    <location>
        <begin position="747"/>
        <end position="772"/>
    </location>
</feature>
<evidence type="ECO:0000256" key="1">
    <source>
        <dbReference type="SAM" id="MobiDB-lite"/>
    </source>
</evidence>
<feature type="compositionally biased region" description="Basic and acidic residues" evidence="1">
    <location>
        <begin position="775"/>
        <end position="791"/>
    </location>
</feature>
<dbReference type="Proteomes" id="UP001632038">
    <property type="component" value="Unassembled WGS sequence"/>
</dbReference>
<feature type="region of interest" description="Disordered" evidence="1">
    <location>
        <begin position="1080"/>
        <end position="1117"/>
    </location>
</feature>
<dbReference type="PANTHER" id="PTHR31267">
    <property type="entry name" value="DENTIN SIALOPHOSPHOPROTEIN-LIKE PROTEIN"/>
    <property type="match status" value="1"/>
</dbReference>
<organism evidence="2 3">
    <name type="scientific">Castilleja foliolosa</name>
    <dbReference type="NCBI Taxonomy" id="1961234"/>
    <lineage>
        <taxon>Eukaryota</taxon>
        <taxon>Viridiplantae</taxon>
        <taxon>Streptophyta</taxon>
        <taxon>Embryophyta</taxon>
        <taxon>Tracheophyta</taxon>
        <taxon>Spermatophyta</taxon>
        <taxon>Magnoliopsida</taxon>
        <taxon>eudicotyledons</taxon>
        <taxon>Gunneridae</taxon>
        <taxon>Pentapetalae</taxon>
        <taxon>asterids</taxon>
        <taxon>lamiids</taxon>
        <taxon>Lamiales</taxon>
        <taxon>Orobanchaceae</taxon>
        <taxon>Pedicularideae</taxon>
        <taxon>Castillejinae</taxon>
        <taxon>Castilleja</taxon>
    </lineage>
</organism>
<feature type="region of interest" description="Disordered" evidence="1">
    <location>
        <begin position="406"/>
        <end position="435"/>
    </location>
</feature>
<reference evidence="3" key="1">
    <citation type="journal article" date="2024" name="IScience">
        <title>Strigolactones Initiate the Formation of Haustorium-like Structures in Castilleja.</title>
        <authorList>
            <person name="Buerger M."/>
            <person name="Peterson D."/>
            <person name="Chory J."/>
        </authorList>
    </citation>
    <scope>NUCLEOTIDE SEQUENCE [LARGE SCALE GENOMIC DNA]</scope>
</reference>